<dbReference type="GO" id="GO:0003700">
    <property type="term" value="F:DNA-binding transcription factor activity"/>
    <property type="evidence" value="ECO:0007669"/>
    <property type="project" value="InterPro"/>
</dbReference>
<dbReference type="PROSITE" id="PS01124">
    <property type="entry name" value="HTH_ARAC_FAMILY_2"/>
    <property type="match status" value="1"/>
</dbReference>
<dbReference type="SUPFAM" id="SSF55136">
    <property type="entry name" value="Probable bacterial effector-binding domain"/>
    <property type="match status" value="1"/>
</dbReference>
<dbReference type="InterPro" id="IPR010499">
    <property type="entry name" value="AraC_E-bd"/>
</dbReference>
<protein>
    <submittedName>
        <fullName evidence="5">AraC family transcriptional regulator</fullName>
    </submittedName>
</protein>
<dbReference type="Proteomes" id="UP000184694">
    <property type="component" value="Unassembled WGS sequence"/>
</dbReference>
<dbReference type="PRINTS" id="PR00032">
    <property type="entry name" value="HTHARAC"/>
</dbReference>
<proteinExistence type="predicted"/>
<accession>A0A1N6DKC2</accession>
<dbReference type="PANTHER" id="PTHR40055:SF1">
    <property type="entry name" value="TRANSCRIPTIONAL REGULATOR YGIV-RELATED"/>
    <property type="match status" value="1"/>
</dbReference>
<dbReference type="EMBL" id="FSRG01000003">
    <property type="protein sequence ID" value="SIN71279.1"/>
    <property type="molecule type" value="Genomic_DNA"/>
</dbReference>
<dbReference type="SMART" id="SM00342">
    <property type="entry name" value="HTH_ARAC"/>
    <property type="match status" value="1"/>
</dbReference>
<reference evidence="6" key="1">
    <citation type="submission" date="2016-11" db="EMBL/GenBank/DDBJ databases">
        <authorList>
            <person name="Varghese N."/>
            <person name="Submissions S."/>
        </authorList>
    </citation>
    <scope>NUCLEOTIDE SEQUENCE [LARGE SCALE GENOMIC DNA]</scope>
    <source>
        <strain evidence="6">DSM 17456</strain>
    </source>
</reference>
<dbReference type="Gene3D" id="3.20.80.10">
    <property type="entry name" value="Regulatory factor, effector binding domain"/>
    <property type="match status" value="1"/>
</dbReference>
<evidence type="ECO:0000256" key="3">
    <source>
        <dbReference type="ARBA" id="ARBA00023163"/>
    </source>
</evidence>
<dbReference type="OrthoDB" id="5337216at2"/>
<dbReference type="Pfam" id="PF06445">
    <property type="entry name" value="GyrI-like"/>
    <property type="match status" value="1"/>
</dbReference>
<dbReference type="Gene3D" id="1.10.10.60">
    <property type="entry name" value="Homeodomain-like"/>
    <property type="match status" value="2"/>
</dbReference>
<evidence type="ECO:0000256" key="2">
    <source>
        <dbReference type="ARBA" id="ARBA00023125"/>
    </source>
</evidence>
<evidence type="ECO:0000313" key="6">
    <source>
        <dbReference type="Proteomes" id="UP000184694"/>
    </source>
</evidence>
<dbReference type="InterPro" id="IPR029442">
    <property type="entry name" value="GyrI-like"/>
</dbReference>
<keyword evidence="3" id="KW-0804">Transcription</keyword>
<organism evidence="5 6">
    <name type="scientific">Halodesulfovibrio marinisediminis DSM 17456</name>
    <dbReference type="NCBI Taxonomy" id="1121457"/>
    <lineage>
        <taxon>Bacteria</taxon>
        <taxon>Pseudomonadati</taxon>
        <taxon>Thermodesulfobacteriota</taxon>
        <taxon>Desulfovibrionia</taxon>
        <taxon>Desulfovibrionales</taxon>
        <taxon>Desulfovibrionaceae</taxon>
        <taxon>Halodesulfovibrio</taxon>
    </lineage>
</organism>
<dbReference type="AlphaFoldDB" id="A0A1N6DKC2"/>
<keyword evidence="6" id="KW-1185">Reference proteome</keyword>
<dbReference type="SMART" id="SM00871">
    <property type="entry name" value="AraC_E_bind"/>
    <property type="match status" value="1"/>
</dbReference>
<dbReference type="RefSeq" id="WP_074215146.1">
    <property type="nucleotide sequence ID" value="NZ_FSRG01000003.1"/>
</dbReference>
<sequence>MNAHDRIRRALDYIEQHLDESISLAMLAEQSMYAPHHFHHVFRGIIGEGVAEYQRRLKLQRAASALLYSNRQIINIALQAGYNSQEAFTRAFKRWCGYTPKYYRKWAPKHELLSGEMLMNTKHSLLEKHNLTVEVRTLPTMHVASVRYTGDYNGCGQAHEELCVWADKHNLFNTPSQLLGLCYDDPKATPAEKCRYDACIVIPESLDITNGPEKREIAGGRYATIIHKGSYETLYITYAALFGEWLPQSGEELLETPSIQVYLNNIDDTPPDELRTEIRVALK</sequence>
<dbReference type="STRING" id="1121457.SAMN02745161_0244"/>
<dbReference type="InterPro" id="IPR009057">
    <property type="entry name" value="Homeodomain-like_sf"/>
</dbReference>
<dbReference type="SUPFAM" id="SSF46689">
    <property type="entry name" value="Homeodomain-like"/>
    <property type="match status" value="2"/>
</dbReference>
<gene>
    <name evidence="5" type="ORF">SAMN02745161_0244</name>
</gene>
<dbReference type="GO" id="GO:0043565">
    <property type="term" value="F:sequence-specific DNA binding"/>
    <property type="evidence" value="ECO:0007669"/>
    <property type="project" value="InterPro"/>
</dbReference>
<name>A0A1N6DKC2_9BACT</name>
<dbReference type="PROSITE" id="PS00041">
    <property type="entry name" value="HTH_ARAC_FAMILY_1"/>
    <property type="match status" value="1"/>
</dbReference>
<feature type="domain" description="HTH araC/xylS-type" evidence="4">
    <location>
        <begin position="8"/>
        <end position="106"/>
    </location>
</feature>
<dbReference type="InterPro" id="IPR050908">
    <property type="entry name" value="SmbC-like"/>
</dbReference>
<dbReference type="Pfam" id="PF12833">
    <property type="entry name" value="HTH_18"/>
    <property type="match status" value="1"/>
</dbReference>
<dbReference type="PANTHER" id="PTHR40055">
    <property type="entry name" value="TRANSCRIPTIONAL REGULATOR YGIV-RELATED"/>
    <property type="match status" value="1"/>
</dbReference>
<keyword evidence="1" id="KW-0805">Transcription regulation</keyword>
<keyword evidence="2" id="KW-0238">DNA-binding</keyword>
<dbReference type="InterPro" id="IPR018062">
    <property type="entry name" value="HTH_AraC-typ_CS"/>
</dbReference>
<dbReference type="InterPro" id="IPR020449">
    <property type="entry name" value="Tscrpt_reg_AraC-type_HTH"/>
</dbReference>
<evidence type="ECO:0000313" key="5">
    <source>
        <dbReference type="EMBL" id="SIN71279.1"/>
    </source>
</evidence>
<evidence type="ECO:0000256" key="1">
    <source>
        <dbReference type="ARBA" id="ARBA00023015"/>
    </source>
</evidence>
<dbReference type="InterPro" id="IPR018060">
    <property type="entry name" value="HTH_AraC"/>
</dbReference>
<dbReference type="InterPro" id="IPR011256">
    <property type="entry name" value="Reg_factor_effector_dom_sf"/>
</dbReference>
<evidence type="ECO:0000259" key="4">
    <source>
        <dbReference type="PROSITE" id="PS01124"/>
    </source>
</evidence>